<dbReference type="PANTHER" id="PTHR34405:SF3">
    <property type="entry name" value="CRISPR-ASSOCIATED ENDORIBONUCLEASE CAS2 3"/>
    <property type="match status" value="1"/>
</dbReference>
<protein>
    <recommendedName>
        <fullName evidence="9">CRISPR-associated endoribonuclease Cas2</fullName>
        <ecNumber evidence="9">3.1.-.-</ecNumber>
    </recommendedName>
</protein>
<dbReference type="EC" id="3.1.-.-" evidence="9"/>
<dbReference type="GO" id="GO:0016787">
    <property type="term" value="F:hydrolase activity"/>
    <property type="evidence" value="ECO:0007669"/>
    <property type="project" value="UniProtKB-KW"/>
</dbReference>
<evidence type="ECO:0000256" key="2">
    <source>
        <dbReference type="ARBA" id="ARBA00009959"/>
    </source>
</evidence>
<keyword evidence="6 9" id="KW-0378">Hydrolase</keyword>
<dbReference type="EMBL" id="JACI01000001">
    <property type="protein sequence ID" value="OAQ15398.1"/>
    <property type="molecule type" value="Genomic_DNA"/>
</dbReference>
<evidence type="ECO:0000256" key="4">
    <source>
        <dbReference type="ARBA" id="ARBA00022723"/>
    </source>
</evidence>
<dbReference type="Pfam" id="PF09827">
    <property type="entry name" value="CRISPR_Cas2"/>
    <property type="match status" value="1"/>
</dbReference>
<evidence type="ECO:0000256" key="9">
    <source>
        <dbReference type="HAMAP-Rule" id="MF_01471"/>
    </source>
</evidence>
<comment type="subunit">
    <text evidence="9">Homodimer, forms a heterotetramer with a Cas1 homodimer.</text>
</comment>
<dbReference type="SUPFAM" id="SSF143430">
    <property type="entry name" value="TTP0101/SSO1404-like"/>
    <property type="match status" value="1"/>
</dbReference>
<evidence type="ECO:0000256" key="1">
    <source>
        <dbReference type="ARBA" id="ARBA00001946"/>
    </source>
</evidence>
<dbReference type="CDD" id="cd09725">
    <property type="entry name" value="Cas2_I_II_III"/>
    <property type="match status" value="1"/>
</dbReference>
<evidence type="ECO:0000256" key="7">
    <source>
        <dbReference type="ARBA" id="ARBA00022842"/>
    </source>
</evidence>
<dbReference type="GO" id="GO:0043571">
    <property type="term" value="P:maintenance of CRISPR repeat elements"/>
    <property type="evidence" value="ECO:0007669"/>
    <property type="project" value="UniProtKB-UniRule"/>
</dbReference>
<comment type="similarity">
    <text evidence="2 9">Belongs to the CRISPR-associated endoribonuclease Cas2 protein family.</text>
</comment>
<comment type="function">
    <text evidence="9">CRISPR (clustered regularly interspaced short palindromic repeat), is an adaptive immune system that provides protection against mobile genetic elements (viruses, transposable elements and conjugative plasmids). CRISPR clusters contain sequences complementary to antecedent mobile elements and target invading nucleic acids. CRISPR clusters are transcribed and processed into CRISPR RNA (crRNA). Functions as a ssRNA-specific endoribonuclease. Involved in the integration of spacer DNA into the CRISPR cassette.</text>
</comment>
<evidence type="ECO:0000256" key="5">
    <source>
        <dbReference type="ARBA" id="ARBA00022759"/>
    </source>
</evidence>
<dbReference type="HAMAP" id="MF_01471">
    <property type="entry name" value="Cas2"/>
    <property type="match status" value="1"/>
</dbReference>
<evidence type="ECO:0000256" key="3">
    <source>
        <dbReference type="ARBA" id="ARBA00022722"/>
    </source>
</evidence>
<reference evidence="10 11" key="1">
    <citation type="submission" date="2014-01" db="EMBL/GenBank/DDBJ databases">
        <authorList>
            <person name="Zuccon D."/>
        </authorList>
    </citation>
    <scope>NUCLEOTIDE SEQUENCE [LARGE SCALE GENOMIC DNA]</scope>
    <source>
        <strain evidence="10 11">Y31</strain>
    </source>
</reference>
<feature type="binding site" evidence="9">
    <location>
        <position position="8"/>
    </location>
    <ligand>
        <name>Mg(2+)</name>
        <dbReference type="ChEBI" id="CHEBI:18420"/>
        <note>catalytic</note>
    </ligand>
</feature>
<dbReference type="RefSeq" id="WP_064318088.1">
    <property type="nucleotide sequence ID" value="NZ_JACI01000001.1"/>
</dbReference>
<organism evidence="10 11">
    <name type="scientific">Bibersteinia trehalosi Y31</name>
    <dbReference type="NCBI Taxonomy" id="1261658"/>
    <lineage>
        <taxon>Bacteria</taxon>
        <taxon>Pseudomonadati</taxon>
        <taxon>Pseudomonadota</taxon>
        <taxon>Gammaproteobacteria</taxon>
        <taxon>Pasteurellales</taxon>
        <taxon>Pasteurellaceae</taxon>
        <taxon>Bibersteinia</taxon>
    </lineage>
</organism>
<comment type="caution">
    <text evidence="10">The sequence shown here is derived from an EMBL/GenBank/DDBJ whole genome shotgun (WGS) entry which is preliminary data.</text>
</comment>
<evidence type="ECO:0000256" key="6">
    <source>
        <dbReference type="ARBA" id="ARBA00022801"/>
    </source>
</evidence>
<dbReference type="GO" id="GO:0004521">
    <property type="term" value="F:RNA endonuclease activity"/>
    <property type="evidence" value="ECO:0007669"/>
    <property type="project" value="InterPro"/>
</dbReference>
<keyword evidence="4 9" id="KW-0479">Metal-binding</keyword>
<gene>
    <name evidence="9" type="primary">cas2</name>
    <name evidence="10" type="ORF">F480_02335</name>
</gene>
<proteinExistence type="inferred from homology"/>
<keyword evidence="8 9" id="KW-0051">Antiviral defense</keyword>
<accession>A0A179D0S7</accession>
<dbReference type="GO" id="GO:0051607">
    <property type="term" value="P:defense response to virus"/>
    <property type="evidence" value="ECO:0007669"/>
    <property type="project" value="UniProtKB-UniRule"/>
</dbReference>
<dbReference type="PATRIC" id="fig|1261658.3.peg.471"/>
<dbReference type="AlphaFoldDB" id="A0A179D0S7"/>
<evidence type="ECO:0000313" key="10">
    <source>
        <dbReference type="EMBL" id="OAQ15398.1"/>
    </source>
</evidence>
<keyword evidence="5 9" id="KW-0255">Endonuclease</keyword>
<dbReference type="InterPro" id="IPR019199">
    <property type="entry name" value="Virulence_VapD/CRISPR_Cas2"/>
</dbReference>
<evidence type="ECO:0000313" key="11">
    <source>
        <dbReference type="Proteomes" id="UP000078358"/>
    </source>
</evidence>
<dbReference type="InterPro" id="IPR021127">
    <property type="entry name" value="CRISPR_associated_Cas2"/>
</dbReference>
<dbReference type="GO" id="GO:0046872">
    <property type="term" value="F:metal ion binding"/>
    <property type="evidence" value="ECO:0007669"/>
    <property type="project" value="UniProtKB-UniRule"/>
</dbReference>
<comment type="cofactor">
    <cofactor evidence="1 9">
        <name>Mg(2+)</name>
        <dbReference type="ChEBI" id="CHEBI:18420"/>
    </cofactor>
</comment>
<keyword evidence="7 9" id="KW-0460">Magnesium</keyword>
<dbReference type="PANTHER" id="PTHR34405">
    <property type="entry name" value="CRISPR-ASSOCIATED ENDORIBONUCLEASE CAS2"/>
    <property type="match status" value="1"/>
</dbReference>
<dbReference type="Gene3D" id="3.30.70.240">
    <property type="match status" value="1"/>
</dbReference>
<evidence type="ECO:0000256" key="8">
    <source>
        <dbReference type="ARBA" id="ARBA00023118"/>
    </source>
</evidence>
<keyword evidence="3 9" id="KW-0540">Nuclease</keyword>
<dbReference type="Proteomes" id="UP000078358">
    <property type="component" value="Unassembled WGS sequence"/>
</dbReference>
<name>A0A179D0S7_BIBTR</name>
<dbReference type="NCBIfam" id="TIGR01573">
    <property type="entry name" value="cas2"/>
    <property type="match status" value="1"/>
</dbReference>
<sequence length="93" mass="10768">MQYLIGYDITNPKRLIKVHKRMTKYATPLQYSIFLLEGTNKLLQECLNDVLTLLDKKQDDLRVYPLSSGTKQWQVGKAILPEGIIWTALPMMN</sequence>